<name>A0ABY2XJD3_9GAMM</name>
<dbReference type="SMART" id="SM00421">
    <property type="entry name" value="HTH_LUXR"/>
    <property type="match status" value="1"/>
</dbReference>
<comment type="caution">
    <text evidence="2">The sequence shown here is derived from an EMBL/GenBank/DDBJ whole genome shotgun (WGS) entry which is preliminary data.</text>
</comment>
<evidence type="ECO:0000313" key="2">
    <source>
        <dbReference type="EMBL" id="TMW11379.1"/>
    </source>
</evidence>
<dbReference type="Gene3D" id="1.10.10.10">
    <property type="entry name" value="Winged helix-like DNA-binding domain superfamily/Winged helix DNA-binding domain"/>
    <property type="match status" value="1"/>
</dbReference>
<gene>
    <name evidence="2" type="ORF">FGS76_15120</name>
</gene>
<sequence length="395" mass="43822">MEASNVLPYRGTAYEGLLDTLYATPMDPQCWPAFLEQLVRVSRSRSARLLVMDTAAEQVISSAKVNIDDAAHRDYVDYFVNACPWRPELRDKPSGRLYSTYLDFSCRQKRFYGTEFYNDWARQLDIHHGVCGTVHRDHDHTIQLLVQRTGGQGPYDQPDTAWFNHLVPHVRRAIELNRHGQRLRWQGTAAAVAGCRPYAVVGAHGRVEYLCERARILVANEPQLIHHHGRLTPRPPRLREHFRQLLHDVLAGAGRGWSHAGGALAIPRPGQRPLVCVVSPLAPEVARALLPGGGRALVYFHLPEQEGRVDESQLAALFDLTPAEARIARGVAEGHDLAGLARARGVSVQTVRAQLKAVFRKTGTSRQNELAACILKSPALRPAEAAPITLPHGGP</sequence>
<dbReference type="InterPro" id="IPR016032">
    <property type="entry name" value="Sig_transdc_resp-reg_C-effctor"/>
</dbReference>
<accession>A0ABY2XJD3</accession>
<dbReference type="Proteomes" id="UP000739180">
    <property type="component" value="Unassembled WGS sequence"/>
</dbReference>
<keyword evidence="3" id="KW-1185">Reference proteome</keyword>
<organism evidence="2 3">
    <name type="scientific">Alloalcanivorax gelatiniphagus</name>
    <dbReference type="NCBI Taxonomy" id="1194167"/>
    <lineage>
        <taxon>Bacteria</taxon>
        <taxon>Pseudomonadati</taxon>
        <taxon>Pseudomonadota</taxon>
        <taxon>Gammaproteobacteria</taxon>
        <taxon>Oceanospirillales</taxon>
        <taxon>Alcanivoracaceae</taxon>
        <taxon>Alloalcanivorax</taxon>
    </lineage>
</organism>
<evidence type="ECO:0000259" key="1">
    <source>
        <dbReference type="SMART" id="SM00421"/>
    </source>
</evidence>
<dbReference type="SUPFAM" id="SSF46894">
    <property type="entry name" value="C-terminal effector domain of the bipartite response regulators"/>
    <property type="match status" value="1"/>
</dbReference>
<feature type="domain" description="HTH luxR-type" evidence="1">
    <location>
        <begin position="317"/>
        <end position="374"/>
    </location>
</feature>
<dbReference type="EMBL" id="VCQT01000044">
    <property type="protein sequence ID" value="TMW11379.1"/>
    <property type="molecule type" value="Genomic_DNA"/>
</dbReference>
<dbReference type="RefSeq" id="WP_138773469.1">
    <property type="nucleotide sequence ID" value="NZ_VCQT01000044.1"/>
</dbReference>
<dbReference type="InterPro" id="IPR000792">
    <property type="entry name" value="Tscrpt_reg_LuxR_C"/>
</dbReference>
<evidence type="ECO:0000313" key="3">
    <source>
        <dbReference type="Proteomes" id="UP000739180"/>
    </source>
</evidence>
<dbReference type="InterPro" id="IPR036388">
    <property type="entry name" value="WH-like_DNA-bd_sf"/>
</dbReference>
<protein>
    <submittedName>
        <fullName evidence="2">Helix-turn-helix transcriptional regulator</fullName>
    </submittedName>
</protein>
<proteinExistence type="predicted"/>
<reference evidence="2 3" key="1">
    <citation type="submission" date="2019-05" db="EMBL/GenBank/DDBJ databases">
        <title>Genome of Alcanivorax gelatiniphagus, an oil degrading marine bacteria.</title>
        <authorList>
            <person name="Kwon K.K."/>
        </authorList>
    </citation>
    <scope>NUCLEOTIDE SEQUENCE [LARGE SCALE GENOMIC DNA]</scope>
    <source>
        <strain evidence="2 3">MEBiC 08158</strain>
    </source>
</reference>